<comment type="caution">
    <text evidence="2">The sequence shown here is derived from an EMBL/GenBank/DDBJ whole genome shotgun (WGS) entry which is preliminary data.</text>
</comment>
<gene>
    <name evidence="2" type="ORF">M094_1714</name>
</gene>
<dbReference type="Proteomes" id="UP000028013">
    <property type="component" value="Unassembled WGS sequence"/>
</dbReference>
<evidence type="ECO:0000259" key="1">
    <source>
        <dbReference type="PROSITE" id="PS51725"/>
    </source>
</evidence>
<dbReference type="PATRIC" id="fig|1339349.3.peg.2867"/>
<protein>
    <recommendedName>
        <fullName evidence="1">ABM domain-containing protein</fullName>
    </recommendedName>
</protein>
<dbReference type="PANTHER" id="PTHR33336:SF3">
    <property type="entry name" value="ABM DOMAIN-CONTAINING PROTEIN"/>
    <property type="match status" value="1"/>
</dbReference>
<reference evidence="2 3" key="1">
    <citation type="submission" date="2014-04" db="EMBL/GenBank/DDBJ databases">
        <authorList>
            <person name="Sears C."/>
            <person name="Carroll K."/>
            <person name="Sack B.R."/>
            <person name="Qadri F."/>
            <person name="Myers L.L."/>
            <person name="Chung G.-T."/>
            <person name="Escheverria P."/>
            <person name="Fraser C.M."/>
            <person name="Sadzewicz L."/>
            <person name="Shefchek K.A."/>
            <person name="Tallon L."/>
            <person name="Das S.P."/>
            <person name="Daugherty S."/>
            <person name="Mongodin E.F."/>
        </authorList>
    </citation>
    <scope>NUCLEOTIDE SEQUENCE [LARGE SCALE GENOMIC DNA]</scope>
    <source>
        <strain evidence="2 3">3978 T3 ii</strain>
    </source>
</reference>
<dbReference type="InterPro" id="IPR007138">
    <property type="entry name" value="ABM_dom"/>
</dbReference>
<dbReference type="RefSeq" id="WP_005826936.1">
    <property type="nucleotide sequence ID" value="NZ_JNHN01000174.1"/>
</dbReference>
<dbReference type="Pfam" id="PF03992">
    <property type="entry name" value="ABM"/>
    <property type="match status" value="1"/>
</dbReference>
<dbReference type="EMBL" id="JNHN01000174">
    <property type="protein sequence ID" value="KDS50783.1"/>
    <property type="molecule type" value="Genomic_DNA"/>
</dbReference>
<name>A0A078RZM6_BACUN</name>
<dbReference type="GeneID" id="99753023"/>
<accession>A0A078RZM6</accession>
<dbReference type="GO" id="GO:0003824">
    <property type="term" value="F:catalytic activity"/>
    <property type="evidence" value="ECO:0007669"/>
    <property type="project" value="TreeGrafter"/>
</dbReference>
<dbReference type="PANTHER" id="PTHR33336">
    <property type="entry name" value="QUINOL MONOOXYGENASE YGIN-RELATED"/>
    <property type="match status" value="1"/>
</dbReference>
<dbReference type="AlphaFoldDB" id="A0A078RZM6"/>
<dbReference type="Gene3D" id="3.30.70.100">
    <property type="match status" value="1"/>
</dbReference>
<dbReference type="InterPro" id="IPR050744">
    <property type="entry name" value="AI-2_Isomerase_LsrG"/>
</dbReference>
<dbReference type="SUPFAM" id="SSF54909">
    <property type="entry name" value="Dimeric alpha+beta barrel"/>
    <property type="match status" value="1"/>
</dbReference>
<feature type="domain" description="ABM" evidence="1">
    <location>
        <begin position="2"/>
        <end position="91"/>
    </location>
</feature>
<proteinExistence type="predicted"/>
<dbReference type="PROSITE" id="PS51725">
    <property type="entry name" value="ABM"/>
    <property type="match status" value="1"/>
</dbReference>
<evidence type="ECO:0000313" key="2">
    <source>
        <dbReference type="EMBL" id="KDS50783.1"/>
    </source>
</evidence>
<dbReference type="InterPro" id="IPR011008">
    <property type="entry name" value="Dimeric_a/b-barrel"/>
</dbReference>
<evidence type="ECO:0000313" key="3">
    <source>
        <dbReference type="Proteomes" id="UP000028013"/>
    </source>
</evidence>
<organism evidence="2 3">
    <name type="scientific">Bacteroides uniformis str. 3978 T3 ii</name>
    <dbReference type="NCBI Taxonomy" id="1339349"/>
    <lineage>
        <taxon>Bacteria</taxon>
        <taxon>Pseudomonadati</taxon>
        <taxon>Bacteroidota</taxon>
        <taxon>Bacteroidia</taxon>
        <taxon>Bacteroidales</taxon>
        <taxon>Bacteroidaceae</taxon>
        <taxon>Bacteroides</taxon>
    </lineage>
</organism>
<sequence length="91" mass="10167">MIRLNVFIQVSAENRAAVLESAKELVAYSLKDNGCIAYDVFESATRSDVLMICETWKDAESLSAHEKADHFVALVPKIQGLAAMKLEKFEF</sequence>